<accession>A0A4V3HDU2</accession>
<name>A0A4V3HDU2_9BACL</name>
<organism evidence="1 2">
    <name type="scientific">Alicyclobacillus sacchari</name>
    <dbReference type="NCBI Taxonomy" id="392010"/>
    <lineage>
        <taxon>Bacteria</taxon>
        <taxon>Bacillati</taxon>
        <taxon>Bacillota</taxon>
        <taxon>Bacilli</taxon>
        <taxon>Bacillales</taxon>
        <taxon>Alicyclobacillaceae</taxon>
        <taxon>Alicyclobacillus</taxon>
    </lineage>
</organism>
<proteinExistence type="predicted"/>
<dbReference type="InterPro" id="IPR045990">
    <property type="entry name" value="DUF5946"/>
</dbReference>
<keyword evidence="2" id="KW-1185">Reference proteome</keyword>
<dbReference type="Pfam" id="PF19371">
    <property type="entry name" value="DUF5946"/>
    <property type="match status" value="1"/>
</dbReference>
<dbReference type="Proteomes" id="UP000294581">
    <property type="component" value="Unassembled WGS sequence"/>
</dbReference>
<dbReference type="AlphaFoldDB" id="A0A4V3HDU2"/>
<dbReference type="EMBL" id="SORF01000016">
    <property type="protein sequence ID" value="TDY42324.1"/>
    <property type="molecule type" value="Genomic_DNA"/>
</dbReference>
<comment type="caution">
    <text evidence="1">The sequence shown here is derived from an EMBL/GenBank/DDBJ whole genome shotgun (WGS) entry which is preliminary data.</text>
</comment>
<protein>
    <submittedName>
        <fullName evidence="1">Uncharacterized protein</fullName>
    </submittedName>
</protein>
<sequence>MIDCPGCGVTLPKQQILLGYSYNASAKCYEQYSELTAYTLSHTGDDFIHQHVVDVYAAQHSGNGMKIFTTVFALIGLYYAIERGYNGRQVQRVHTLLARLKHP</sequence>
<evidence type="ECO:0000313" key="2">
    <source>
        <dbReference type="Proteomes" id="UP000294581"/>
    </source>
</evidence>
<gene>
    <name evidence="1" type="ORF">C7445_1162</name>
</gene>
<evidence type="ECO:0000313" key="1">
    <source>
        <dbReference type="EMBL" id="TDY42324.1"/>
    </source>
</evidence>
<reference evidence="1 2" key="1">
    <citation type="submission" date="2019-03" db="EMBL/GenBank/DDBJ databases">
        <title>Genomic Encyclopedia of Type Strains, Phase IV (KMG-IV): sequencing the most valuable type-strain genomes for metagenomic binning, comparative biology and taxonomic classification.</title>
        <authorList>
            <person name="Goeker M."/>
        </authorList>
    </citation>
    <scope>NUCLEOTIDE SEQUENCE [LARGE SCALE GENOMIC DNA]</scope>
    <source>
        <strain evidence="1 2">DSM 17974</strain>
    </source>
</reference>